<evidence type="ECO:0000256" key="5">
    <source>
        <dbReference type="ARBA" id="ARBA00004661"/>
    </source>
</evidence>
<evidence type="ECO:0000256" key="4">
    <source>
        <dbReference type="ARBA" id="ARBA00004496"/>
    </source>
</evidence>
<evidence type="ECO:0000313" key="21">
    <source>
        <dbReference type="EMBL" id="GAE43481.1"/>
    </source>
</evidence>
<evidence type="ECO:0000256" key="15">
    <source>
        <dbReference type="ARBA" id="ARBA00023141"/>
    </source>
</evidence>
<evidence type="ECO:0000256" key="12">
    <source>
        <dbReference type="ARBA" id="ARBA00022741"/>
    </source>
</evidence>
<protein>
    <recommendedName>
        <fullName evidence="8 18">3-dehydroquinate synthase</fullName>
        <shortName evidence="18">DHQS</shortName>
        <ecNumber evidence="7 18">4.2.3.4</ecNumber>
    </recommendedName>
</protein>
<reference evidence="21 22" key="1">
    <citation type="submission" date="2013-12" db="EMBL/GenBank/DDBJ databases">
        <title>NBRP : Genome information of microbial organism related human and environment.</title>
        <authorList>
            <person name="Hattori M."/>
            <person name="Oshima K."/>
            <person name="Inaba H."/>
            <person name="Suda W."/>
            <person name="Sakamoto M."/>
            <person name="Iino T."/>
            <person name="Kitahara M."/>
            <person name="Oshida Y."/>
            <person name="Iida T."/>
            <person name="Kudo T."/>
            <person name="Itoh T."/>
            <person name="Ahmed I."/>
            <person name="Ohkuma M."/>
        </authorList>
    </citation>
    <scope>NUCLEOTIDE SEQUENCE [LARGE SCALE GENOMIC DNA]</scope>
    <source>
        <strain evidence="21 22">JCM 21738</strain>
    </source>
</reference>
<dbReference type="GO" id="GO:0046872">
    <property type="term" value="F:metal ion binding"/>
    <property type="evidence" value="ECO:0007669"/>
    <property type="project" value="UniProtKB-KW"/>
</dbReference>
<evidence type="ECO:0000256" key="10">
    <source>
        <dbReference type="ARBA" id="ARBA00022605"/>
    </source>
</evidence>
<dbReference type="FunFam" id="3.40.50.1970:FF:000007">
    <property type="entry name" value="Pentafunctional AROM polypeptide"/>
    <property type="match status" value="1"/>
</dbReference>
<dbReference type="NCBIfam" id="TIGR01357">
    <property type="entry name" value="aroB"/>
    <property type="match status" value="1"/>
</dbReference>
<dbReference type="GO" id="GO:0009073">
    <property type="term" value="P:aromatic amino acid family biosynthetic process"/>
    <property type="evidence" value="ECO:0007669"/>
    <property type="project" value="UniProtKB-KW"/>
</dbReference>
<accession>W4RGS0</accession>
<dbReference type="Pfam" id="PF01761">
    <property type="entry name" value="DHQ_synthase"/>
    <property type="match status" value="1"/>
</dbReference>
<evidence type="ECO:0000256" key="14">
    <source>
        <dbReference type="ARBA" id="ARBA00023027"/>
    </source>
</evidence>
<keyword evidence="13 18" id="KW-0862">Zinc</keyword>
<dbReference type="EMBL" id="BAUW01000001">
    <property type="protein sequence ID" value="GAE43481.1"/>
    <property type="molecule type" value="Genomic_DNA"/>
</dbReference>
<feature type="binding site" evidence="18">
    <location>
        <position position="263"/>
    </location>
    <ligand>
        <name>Zn(2+)</name>
        <dbReference type="ChEBI" id="CHEBI:29105"/>
    </ligand>
</feature>
<dbReference type="Pfam" id="PF24621">
    <property type="entry name" value="DHQS_C"/>
    <property type="match status" value="1"/>
</dbReference>
<keyword evidence="22" id="KW-1185">Reference proteome</keyword>
<evidence type="ECO:0000256" key="17">
    <source>
        <dbReference type="ARBA" id="ARBA00023285"/>
    </source>
</evidence>
<dbReference type="GO" id="GO:0003856">
    <property type="term" value="F:3-dehydroquinate synthase activity"/>
    <property type="evidence" value="ECO:0007669"/>
    <property type="project" value="UniProtKB-UniRule"/>
</dbReference>
<evidence type="ECO:0000256" key="8">
    <source>
        <dbReference type="ARBA" id="ARBA00017684"/>
    </source>
</evidence>
<feature type="domain" description="3-dehydroquinate synthase N-terminal" evidence="19">
    <location>
        <begin position="68"/>
        <end position="178"/>
    </location>
</feature>
<comment type="subcellular location">
    <subcellularLocation>
        <location evidence="4 18">Cytoplasm</location>
    </subcellularLocation>
</comment>
<dbReference type="Gene3D" id="3.40.50.1970">
    <property type="match status" value="1"/>
</dbReference>
<dbReference type="PIRSF" id="PIRSF001455">
    <property type="entry name" value="DHQ_synth"/>
    <property type="match status" value="1"/>
</dbReference>
<sequence length="361" mass="39990">MEKVNIHTSTKSYPVYIGKGAIQQLRDIILDAEESYTSIMVITDETVAKYHLDSFHEHTALEGIVEKIVPSGEQAKTFDVYNDCLSSALENKLDRKSLIISFGGGAVGDLAGFVAATYMRGIRFIQVPTTILAHDSAVGGKVAVNHPLGKNMIGAFHQPEAVIYDLDFLQTLPEHEVRSGFAEVIKHSLISDENFYYWLREEIQSLDKMNDSKLLKFLTKGIQVKGSVIAEDEKETGIRAFLNFGHTLGHAIEAEAGYGKVTHGAAVAIGMLFALKLSTQLLGLDFNTEAFKIWLKNLGYETSIPAGLSNVQLIERMKQDKKAVNNTIRFVLLEKIGVPALIEIDEKVLMMNLKKFVEKGE</sequence>
<keyword evidence="15 18" id="KW-0057">Aromatic amino acid biosynthesis</keyword>
<comment type="caution">
    <text evidence="21">The sequence shown here is derived from an EMBL/GenBank/DDBJ whole genome shotgun (WGS) entry which is preliminary data.</text>
</comment>
<keyword evidence="10 18" id="KW-0028">Amino-acid biosynthesis</keyword>
<dbReference type="PANTHER" id="PTHR43622">
    <property type="entry name" value="3-DEHYDROQUINATE SYNTHASE"/>
    <property type="match status" value="1"/>
</dbReference>
<dbReference type="AlphaFoldDB" id="W4RGS0"/>
<comment type="cofactor">
    <cofactor evidence="18">
        <name>Co(2+)</name>
        <dbReference type="ChEBI" id="CHEBI:48828"/>
    </cofactor>
    <cofactor evidence="18">
        <name>Zn(2+)</name>
        <dbReference type="ChEBI" id="CHEBI:29105"/>
    </cofactor>
    <text evidence="18">Binds 1 divalent metal cation per subunit. Can use either Co(2+) or Zn(2+).</text>
</comment>
<evidence type="ECO:0000256" key="9">
    <source>
        <dbReference type="ARBA" id="ARBA00022490"/>
    </source>
</evidence>
<feature type="binding site" evidence="18">
    <location>
        <position position="141"/>
    </location>
    <ligand>
        <name>NAD(+)</name>
        <dbReference type="ChEBI" id="CHEBI:57540"/>
    </ligand>
</feature>
<dbReference type="InterPro" id="IPR030963">
    <property type="entry name" value="DHQ_synth_fam"/>
</dbReference>
<evidence type="ECO:0000256" key="3">
    <source>
        <dbReference type="ARBA" id="ARBA00001947"/>
    </source>
</evidence>
<feature type="binding site" evidence="18">
    <location>
        <position position="246"/>
    </location>
    <ligand>
        <name>Zn(2+)</name>
        <dbReference type="ChEBI" id="CHEBI:29105"/>
    </ligand>
</feature>
<keyword evidence="9 18" id="KW-0963">Cytoplasm</keyword>
<evidence type="ECO:0000256" key="2">
    <source>
        <dbReference type="ARBA" id="ARBA00001911"/>
    </source>
</evidence>
<keyword evidence="14 18" id="KW-0520">NAD</keyword>
<comment type="function">
    <text evidence="18">Catalyzes the conversion of 3-deoxy-D-arabino-heptulosonate 7-phosphate (DAHP) to dehydroquinate (DHQ).</text>
</comment>
<dbReference type="InterPro" id="IPR030960">
    <property type="entry name" value="DHQS/DOIS_N"/>
</dbReference>
<dbReference type="GO" id="GO:0008652">
    <property type="term" value="P:amino acid biosynthetic process"/>
    <property type="evidence" value="ECO:0007669"/>
    <property type="project" value="UniProtKB-KW"/>
</dbReference>
<dbReference type="GO" id="GO:0005737">
    <property type="term" value="C:cytoplasm"/>
    <property type="evidence" value="ECO:0007669"/>
    <property type="project" value="UniProtKB-SubCell"/>
</dbReference>
<evidence type="ECO:0000256" key="11">
    <source>
        <dbReference type="ARBA" id="ARBA00022723"/>
    </source>
</evidence>
<comment type="pathway">
    <text evidence="5 18">Metabolic intermediate biosynthesis; chorismate biosynthesis; chorismate from D-erythrose 4-phosphate and phosphoenolpyruvate: step 2/7.</text>
</comment>
<keyword evidence="11 18" id="KW-0479">Metal-binding</keyword>
<comment type="cofactor">
    <cofactor evidence="2 18">
        <name>NAD(+)</name>
        <dbReference type="ChEBI" id="CHEBI:57540"/>
    </cofactor>
</comment>
<dbReference type="UniPathway" id="UPA00053">
    <property type="reaction ID" value="UER00085"/>
</dbReference>
<comment type="similarity">
    <text evidence="6 18">Belongs to the sugar phosphate cyclases superfamily. Dehydroquinate synthase family.</text>
</comment>
<dbReference type="InterPro" id="IPR056179">
    <property type="entry name" value="DHQS_C"/>
</dbReference>
<dbReference type="SUPFAM" id="SSF56796">
    <property type="entry name" value="Dehydroquinate synthase-like"/>
    <property type="match status" value="1"/>
</dbReference>
<dbReference type="HAMAP" id="MF_00110">
    <property type="entry name" value="DHQ_synthase"/>
    <property type="match status" value="1"/>
</dbReference>
<evidence type="ECO:0000256" key="13">
    <source>
        <dbReference type="ARBA" id="ARBA00022833"/>
    </source>
</evidence>
<keyword evidence="17 18" id="KW-0170">Cobalt</keyword>
<proteinExistence type="inferred from homology"/>
<evidence type="ECO:0000256" key="6">
    <source>
        <dbReference type="ARBA" id="ARBA00005412"/>
    </source>
</evidence>
<feature type="binding site" evidence="18">
    <location>
        <position position="150"/>
    </location>
    <ligand>
        <name>NAD(+)</name>
        <dbReference type="ChEBI" id="CHEBI:57540"/>
    </ligand>
</feature>
<evidence type="ECO:0000256" key="1">
    <source>
        <dbReference type="ARBA" id="ARBA00001393"/>
    </source>
</evidence>
<dbReference type="GO" id="GO:0000166">
    <property type="term" value="F:nucleotide binding"/>
    <property type="evidence" value="ECO:0007669"/>
    <property type="project" value="UniProtKB-KW"/>
</dbReference>
<evidence type="ECO:0000256" key="7">
    <source>
        <dbReference type="ARBA" id="ARBA00013031"/>
    </source>
</evidence>
<dbReference type="GO" id="GO:0009423">
    <property type="term" value="P:chorismate biosynthetic process"/>
    <property type="evidence" value="ECO:0007669"/>
    <property type="project" value="UniProtKB-UniRule"/>
</dbReference>
<dbReference type="PANTHER" id="PTHR43622:SF7">
    <property type="entry name" value="3-DEHYDROQUINATE SYNTHASE, CHLOROPLASTIC"/>
    <property type="match status" value="1"/>
</dbReference>
<comment type="cofactor">
    <cofactor evidence="3">
        <name>Zn(2+)</name>
        <dbReference type="ChEBI" id="CHEBI:29105"/>
    </cofactor>
</comment>
<dbReference type="InterPro" id="IPR016037">
    <property type="entry name" value="DHQ_synth_AroB"/>
</dbReference>
<feature type="binding site" evidence="18">
    <location>
        <begin position="71"/>
        <end position="76"/>
    </location>
    <ligand>
        <name>NAD(+)</name>
        <dbReference type="ChEBI" id="CHEBI:57540"/>
    </ligand>
</feature>
<keyword evidence="16 18" id="KW-0456">Lyase</keyword>
<comment type="catalytic activity">
    <reaction evidence="1 18">
        <text>7-phospho-2-dehydro-3-deoxy-D-arabino-heptonate = 3-dehydroquinate + phosphate</text>
        <dbReference type="Rhea" id="RHEA:21968"/>
        <dbReference type="ChEBI" id="CHEBI:32364"/>
        <dbReference type="ChEBI" id="CHEBI:43474"/>
        <dbReference type="ChEBI" id="CHEBI:58394"/>
        <dbReference type="EC" id="4.2.3.4"/>
    </reaction>
</comment>
<evidence type="ECO:0000256" key="18">
    <source>
        <dbReference type="HAMAP-Rule" id="MF_00110"/>
    </source>
</evidence>
<dbReference type="RefSeq" id="WP_023627543.1">
    <property type="nucleotide sequence ID" value="NZ_BAUW01000001.1"/>
</dbReference>
<evidence type="ECO:0000259" key="19">
    <source>
        <dbReference type="Pfam" id="PF01761"/>
    </source>
</evidence>
<feature type="binding site" evidence="18">
    <location>
        <begin position="105"/>
        <end position="109"/>
    </location>
    <ligand>
        <name>NAD(+)</name>
        <dbReference type="ChEBI" id="CHEBI:57540"/>
    </ligand>
</feature>
<evidence type="ECO:0000313" key="22">
    <source>
        <dbReference type="Proteomes" id="UP000018949"/>
    </source>
</evidence>
<feature type="binding site" evidence="18">
    <location>
        <position position="183"/>
    </location>
    <ligand>
        <name>Zn(2+)</name>
        <dbReference type="ChEBI" id="CHEBI:29105"/>
    </ligand>
</feature>
<dbReference type="Gene3D" id="1.20.1090.10">
    <property type="entry name" value="Dehydroquinate synthase-like - alpha domain"/>
    <property type="match status" value="1"/>
</dbReference>
<organism evidence="21 22">
    <name type="scientific">Mesobacillus boroniphilus JCM 21738</name>
    <dbReference type="NCBI Taxonomy" id="1294265"/>
    <lineage>
        <taxon>Bacteria</taxon>
        <taxon>Bacillati</taxon>
        <taxon>Bacillota</taxon>
        <taxon>Bacilli</taxon>
        <taxon>Bacillales</taxon>
        <taxon>Bacillaceae</taxon>
        <taxon>Mesobacillus</taxon>
    </lineage>
</organism>
<dbReference type="eggNOG" id="COG0337">
    <property type="taxonomic scope" value="Bacteria"/>
</dbReference>
<feature type="domain" description="3-dehydroquinate synthase C-terminal" evidence="20">
    <location>
        <begin position="180"/>
        <end position="323"/>
    </location>
</feature>
<name>W4RGS0_9BACI</name>
<feature type="binding site" evidence="18">
    <location>
        <begin position="168"/>
        <end position="171"/>
    </location>
    <ligand>
        <name>NAD(+)</name>
        <dbReference type="ChEBI" id="CHEBI:57540"/>
    </ligand>
</feature>
<dbReference type="EC" id="4.2.3.4" evidence="7 18"/>
<evidence type="ECO:0000256" key="16">
    <source>
        <dbReference type="ARBA" id="ARBA00023239"/>
    </source>
</evidence>
<dbReference type="CDD" id="cd08195">
    <property type="entry name" value="DHQS"/>
    <property type="match status" value="1"/>
</dbReference>
<gene>
    <name evidence="18" type="primary">aroB</name>
    <name evidence="21" type="ORF">JCM21738_118</name>
</gene>
<keyword evidence="12 18" id="KW-0547">Nucleotide-binding</keyword>
<dbReference type="InterPro" id="IPR050071">
    <property type="entry name" value="Dehydroquinate_synthase"/>
</dbReference>
<evidence type="ECO:0000259" key="20">
    <source>
        <dbReference type="Pfam" id="PF24621"/>
    </source>
</evidence>
<feature type="binding site" evidence="18">
    <location>
        <begin position="129"/>
        <end position="130"/>
    </location>
    <ligand>
        <name>NAD(+)</name>
        <dbReference type="ChEBI" id="CHEBI:57540"/>
    </ligand>
</feature>
<dbReference type="Proteomes" id="UP000018949">
    <property type="component" value="Unassembled WGS sequence"/>
</dbReference>